<dbReference type="AlphaFoldDB" id="A0A3M8CIK6"/>
<feature type="transmembrane region" description="Helical" evidence="1">
    <location>
        <begin position="51"/>
        <end position="74"/>
    </location>
</feature>
<protein>
    <submittedName>
        <fullName evidence="2">Uncharacterized protein</fullName>
    </submittedName>
</protein>
<keyword evidence="1" id="KW-0812">Transmembrane</keyword>
<feature type="transmembrane region" description="Helical" evidence="1">
    <location>
        <begin position="12"/>
        <end position="31"/>
    </location>
</feature>
<reference evidence="2 3" key="1">
    <citation type="submission" date="2018-10" db="EMBL/GenBank/DDBJ databases">
        <title>Phylogenomics of Brevibacillus.</title>
        <authorList>
            <person name="Dunlap C."/>
        </authorList>
    </citation>
    <scope>NUCLEOTIDE SEQUENCE [LARGE SCALE GENOMIC DNA]</scope>
    <source>
        <strain evidence="2 3">JCM 15085</strain>
    </source>
</reference>
<dbReference type="Proteomes" id="UP000281915">
    <property type="component" value="Unassembled WGS sequence"/>
</dbReference>
<keyword evidence="1" id="KW-0472">Membrane</keyword>
<evidence type="ECO:0000313" key="2">
    <source>
        <dbReference type="EMBL" id="RNB74695.1"/>
    </source>
</evidence>
<gene>
    <name evidence="2" type="ORF">EDM58_19790</name>
</gene>
<evidence type="ECO:0000256" key="1">
    <source>
        <dbReference type="SAM" id="Phobius"/>
    </source>
</evidence>
<keyword evidence="1" id="KW-1133">Transmembrane helix</keyword>
<evidence type="ECO:0000313" key="3">
    <source>
        <dbReference type="Proteomes" id="UP000281915"/>
    </source>
</evidence>
<name>A0A3M8CIK6_9BACL</name>
<dbReference type="EMBL" id="RHHT01000049">
    <property type="protein sequence ID" value="RNB74695.1"/>
    <property type="molecule type" value="Genomic_DNA"/>
</dbReference>
<organism evidence="2 3">
    <name type="scientific">Brevibacillus panacihumi</name>
    <dbReference type="NCBI Taxonomy" id="497735"/>
    <lineage>
        <taxon>Bacteria</taxon>
        <taxon>Bacillati</taxon>
        <taxon>Bacillota</taxon>
        <taxon>Bacilli</taxon>
        <taxon>Bacillales</taxon>
        <taxon>Paenibacillaceae</taxon>
        <taxon>Brevibacillus</taxon>
    </lineage>
</organism>
<comment type="caution">
    <text evidence="2">The sequence shown here is derived from an EMBL/GenBank/DDBJ whole genome shotgun (WGS) entry which is preliminary data.</text>
</comment>
<accession>A0A3M8CIK6</accession>
<proteinExistence type="predicted"/>
<sequence length="87" mass="9655">MNYFPENLRTAIGFLFGLYMIYSGIVGLISGEVYIGGRGISSGAIFTRPESIYASIAFILIGCFAVLLFIKSILEYKKESKYKLVIP</sequence>